<dbReference type="Proteomes" id="UP000242800">
    <property type="component" value="Chromosome"/>
</dbReference>
<reference evidence="3 4" key="1">
    <citation type="journal article" date="2016" name="Int. J. Syst. Evol. Microbiol.">
        <title>Reclassification of Wolbachia persica as Francisella persica comb. nov. and emended description of the family Francisellaceae.</title>
        <authorList>
            <person name="Larson M.A."/>
            <person name="Nalbantoglu U."/>
            <person name="Sayood K."/>
            <person name="Zentz E.B."/>
            <person name="Cer R.Z."/>
            <person name="Iwen P.C."/>
            <person name="Francesconi S.C."/>
            <person name="Bishop-Lilly K.A."/>
            <person name="Mokashi V.P."/>
            <person name="Sjostedt A."/>
            <person name="Hinrichs S.H."/>
        </authorList>
    </citation>
    <scope>NUCLEOTIDE SEQUENCE [LARGE SCALE GENOMIC DNA]</scope>
    <source>
        <strain evidence="3 4">FSC845</strain>
    </source>
</reference>
<accession>A0AAC8VE94</accession>
<evidence type="ECO:0000256" key="1">
    <source>
        <dbReference type="ARBA" id="ARBA00007613"/>
    </source>
</evidence>
<dbReference type="InterPro" id="IPR010131">
    <property type="entry name" value="MdtP/NodT-like"/>
</dbReference>
<dbReference type="Gene3D" id="1.20.1600.10">
    <property type="entry name" value="Outer membrane efflux proteins (OEP)"/>
    <property type="match status" value="1"/>
</dbReference>
<dbReference type="SUPFAM" id="SSF56954">
    <property type="entry name" value="Outer membrane efflux proteins (OEP)"/>
    <property type="match status" value="1"/>
</dbReference>
<dbReference type="InterPro" id="IPR003423">
    <property type="entry name" value="OMP_efflux"/>
</dbReference>
<dbReference type="PANTHER" id="PTHR30203:SF30">
    <property type="entry name" value="OUTER MEMBRANE PROTEIN-RELATED"/>
    <property type="match status" value="1"/>
</dbReference>
<dbReference type="KEGG" id="fper:ACH24_04355"/>
<sequence length="490" mass="54568">MIRNKIFPLALISATFLTSSCSFFSPEYERPKVKTPALWNDQDKNIEVTKNWDLTKVAWWREFNDPILNNLITTALKDNNKLQVSIGNILQANAEINKANYGWLPTASVGGGGFVAQAFDVNSSSNIPQLNNIGTQSTAGSLVGIIPSYTINIARQFKLGEISRLSKKMQTNLKDITRLSIISQVIAAYFSLITAKEQLKLQTLMVNQMQLLVYYAQNQHKLGANSPVLEEVIRQQLEVQKGKVAMIKNDIVHFQNTIKVLIGRNPGKIVTSRTLNEINANIKVPVNIPSQVLENRPDIAIAEYKLETANANIGLARSQFFPSIDLTGTFGNATLALGELATMNAWVWAAEAVAAVPIFNLSILADSDKAKAQFYQAYYDYINTLQQAFQDVDDSLSERAANSKNLKKQTISLESTQRQEKIFFKKYSSGAISKAQYTGITLNVLYQQMQVNQAKLKSLISIVNLYQSLGSGYNVDNYSDPHYDNPAFDK</sequence>
<proteinExistence type="inferred from homology"/>
<dbReference type="EMBL" id="CP012505">
    <property type="protein sequence ID" value="ALB01888.1"/>
    <property type="molecule type" value="Genomic_DNA"/>
</dbReference>
<dbReference type="RefSeq" id="WP_064461306.1">
    <property type="nucleotide sequence ID" value="NZ_CP012505.1"/>
</dbReference>
<protein>
    <submittedName>
        <fullName evidence="3">Transporter</fullName>
    </submittedName>
</protein>
<keyword evidence="4" id="KW-1185">Reference proteome</keyword>
<feature type="chain" id="PRO_5042015123" evidence="2">
    <location>
        <begin position="25"/>
        <end position="490"/>
    </location>
</feature>
<comment type="similarity">
    <text evidence="1">Belongs to the outer membrane factor (OMF) (TC 1.B.17) family.</text>
</comment>
<dbReference type="Gene3D" id="2.20.200.10">
    <property type="entry name" value="Outer membrane efflux proteins (OEP)"/>
    <property type="match status" value="1"/>
</dbReference>
<feature type="signal peptide" evidence="2">
    <location>
        <begin position="1"/>
        <end position="24"/>
    </location>
</feature>
<gene>
    <name evidence="3" type="ORF">ACH24_04355</name>
</gene>
<organism evidence="3 4">
    <name type="scientific">Francisella persica ATCC VR-331</name>
    <dbReference type="NCBI Taxonomy" id="1086726"/>
    <lineage>
        <taxon>Bacteria</taxon>
        <taxon>Pseudomonadati</taxon>
        <taxon>Pseudomonadota</taxon>
        <taxon>Gammaproteobacteria</taxon>
        <taxon>Thiotrichales</taxon>
        <taxon>Francisellaceae</taxon>
        <taxon>Francisella</taxon>
    </lineage>
</organism>
<evidence type="ECO:0000313" key="4">
    <source>
        <dbReference type="Proteomes" id="UP000242800"/>
    </source>
</evidence>
<evidence type="ECO:0000256" key="2">
    <source>
        <dbReference type="SAM" id="SignalP"/>
    </source>
</evidence>
<keyword evidence="2" id="KW-0732">Signal</keyword>
<dbReference type="PANTHER" id="PTHR30203">
    <property type="entry name" value="OUTER MEMBRANE CATION EFFLUX PROTEIN"/>
    <property type="match status" value="1"/>
</dbReference>
<evidence type="ECO:0000313" key="3">
    <source>
        <dbReference type="EMBL" id="ALB01888.1"/>
    </source>
</evidence>
<name>A0AAC8VE94_9GAMM</name>
<dbReference type="AlphaFoldDB" id="A0AAC8VE94"/>
<dbReference type="GO" id="GO:0015562">
    <property type="term" value="F:efflux transmembrane transporter activity"/>
    <property type="evidence" value="ECO:0007669"/>
    <property type="project" value="InterPro"/>
</dbReference>
<dbReference type="PROSITE" id="PS51257">
    <property type="entry name" value="PROKAR_LIPOPROTEIN"/>
    <property type="match status" value="1"/>
</dbReference>
<dbReference type="Pfam" id="PF02321">
    <property type="entry name" value="OEP"/>
    <property type="match status" value="1"/>
</dbReference>